<dbReference type="Gene3D" id="1.10.10.60">
    <property type="entry name" value="Homeodomain-like"/>
    <property type="match status" value="2"/>
</dbReference>
<dbReference type="SUPFAM" id="SSF51215">
    <property type="entry name" value="Regulatory protein AraC"/>
    <property type="match status" value="1"/>
</dbReference>
<dbReference type="Gene3D" id="2.60.120.280">
    <property type="entry name" value="Regulatory protein AraC"/>
    <property type="match status" value="1"/>
</dbReference>
<dbReference type="GO" id="GO:0003700">
    <property type="term" value="F:DNA-binding transcription factor activity"/>
    <property type="evidence" value="ECO:0007669"/>
    <property type="project" value="InterPro"/>
</dbReference>
<feature type="domain" description="HTH araC/xylS-type" evidence="4">
    <location>
        <begin position="180"/>
        <end position="278"/>
    </location>
</feature>
<keyword evidence="8" id="KW-1185">Reference proteome</keyword>
<dbReference type="EMBL" id="OKQR01000001">
    <property type="protein sequence ID" value="SPD91293.1"/>
    <property type="molecule type" value="Genomic_DNA"/>
</dbReference>
<dbReference type="SMART" id="SM00342">
    <property type="entry name" value="HTH_ARAC"/>
    <property type="match status" value="1"/>
</dbReference>
<evidence type="ECO:0000313" key="6">
    <source>
        <dbReference type="EMBL" id="SPE06518.1"/>
    </source>
</evidence>
<dbReference type="AlphaFoldDB" id="A0A2N9K7H7"/>
<keyword evidence="3" id="KW-0804">Transcription</keyword>
<dbReference type="GO" id="GO:0043565">
    <property type="term" value="F:sequence-specific DNA binding"/>
    <property type="evidence" value="ECO:0007669"/>
    <property type="project" value="InterPro"/>
</dbReference>
<sequence>MEKSLFNIVNEHTLESSIFFDFSGVSKTFSGHASGPLKRLHYLLHFVLEGQGTYFTMNHKYTLEAGDLFLIRPDETIFYQADLNNPWHYAWISIGGSETAQLIENFSPFRNHHDTFSCATVENYLKLIVESLTLTSHGPQTELRLNQIASEILLLLMKENTWNVVEHQNATIRPMSEYTKLSLAYINNNFTYDTSITDIADAIKINRSYLSRLFRRDVGISPKKFLLRLRINEACQLLQTTQLSINQISEKVGFSNPSVFGHSFTELIHETPSAYRKRRSFNSIQEQHSLEWQQINDILGHLSAVRQST</sequence>
<name>A0A2N9K7H7_9LACO</name>
<dbReference type="InterPro" id="IPR009057">
    <property type="entry name" value="Homeodomain-like_sf"/>
</dbReference>
<keyword evidence="1" id="KW-0805">Transcription regulation</keyword>
<evidence type="ECO:0000313" key="5">
    <source>
        <dbReference type="EMBL" id="SPD91293.1"/>
    </source>
</evidence>
<dbReference type="PANTHER" id="PTHR43280">
    <property type="entry name" value="ARAC-FAMILY TRANSCRIPTIONAL REGULATOR"/>
    <property type="match status" value="1"/>
</dbReference>
<dbReference type="InterPro" id="IPR037923">
    <property type="entry name" value="HTH-like"/>
</dbReference>
<gene>
    <name evidence="6" type="primary">melR_1</name>
    <name evidence="5" type="ORF">LES8486_00267</name>
    <name evidence="6" type="ORF">LES9216_00414</name>
</gene>
<keyword evidence="2" id="KW-0238">DNA-binding</keyword>
<protein>
    <submittedName>
        <fullName evidence="6">Melibiose operon regulatory protein</fullName>
    </submittedName>
</protein>
<dbReference type="Proteomes" id="UP000239237">
    <property type="component" value="Unassembled WGS sequence"/>
</dbReference>
<dbReference type="InterPro" id="IPR018060">
    <property type="entry name" value="HTH_AraC"/>
</dbReference>
<reference evidence="5 8" key="2">
    <citation type="submission" date="2018-02" db="EMBL/GenBank/DDBJ databases">
        <authorList>
            <person name="Rodrigo-Torres L."/>
            <person name="Arahal R. D."/>
            <person name="Lucena T."/>
        </authorList>
    </citation>
    <scope>NUCLEOTIDE SEQUENCE [LARGE SCALE GENOMIC DNA]</scope>
    <source>
        <strain evidence="5 8">CECT 8486</strain>
    </source>
</reference>
<evidence type="ECO:0000256" key="1">
    <source>
        <dbReference type="ARBA" id="ARBA00023015"/>
    </source>
</evidence>
<evidence type="ECO:0000256" key="3">
    <source>
        <dbReference type="ARBA" id="ARBA00023163"/>
    </source>
</evidence>
<evidence type="ECO:0000256" key="2">
    <source>
        <dbReference type="ARBA" id="ARBA00023125"/>
    </source>
</evidence>
<dbReference type="PROSITE" id="PS01124">
    <property type="entry name" value="HTH_ARAC_FAMILY_2"/>
    <property type="match status" value="1"/>
</dbReference>
<organism evidence="6 7">
    <name type="scientific">Leuconostoc suionicum</name>
    <dbReference type="NCBI Taxonomy" id="1511761"/>
    <lineage>
        <taxon>Bacteria</taxon>
        <taxon>Bacillati</taxon>
        <taxon>Bacillota</taxon>
        <taxon>Bacilli</taxon>
        <taxon>Lactobacillales</taxon>
        <taxon>Lactobacillaceae</taxon>
        <taxon>Leuconostoc</taxon>
    </lineage>
</organism>
<evidence type="ECO:0000313" key="8">
    <source>
        <dbReference type="Proteomes" id="UP000239237"/>
    </source>
</evidence>
<dbReference type="SUPFAM" id="SSF46689">
    <property type="entry name" value="Homeodomain-like"/>
    <property type="match status" value="2"/>
</dbReference>
<evidence type="ECO:0000259" key="4">
    <source>
        <dbReference type="PROSITE" id="PS01124"/>
    </source>
</evidence>
<dbReference type="InterPro" id="IPR003313">
    <property type="entry name" value="AraC-bd"/>
</dbReference>
<reference evidence="6 7" key="1">
    <citation type="submission" date="2018-02" db="EMBL/GenBank/DDBJ databases">
        <authorList>
            <person name="Cohen D.B."/>
            <person name="Kent A.D."/>
        </authorList>
    </citation>
    <scope>NUCLEOTIDE SEQUENCE [LARGE SCALE GENOMIC DNA]</scope>
    <source>
        <strain evidence="6 7">CECT 9216</strain>
    </source>
</reference>
<accession>A0A2N9K7H7</accession>
<dbReference type="Proteomes" id="UP000237923">
    <property type="component" value="Unassembled WGS sequence"/>
</dbReference>
<dbReference type="Pfam" id="PF12833">
    <property type="entry name" value="HTH_18"/>
    <property type="match status" value="1"/>
</dbReference>
<dbReference type="EMBL" id="OKQU01000001">
    <property type="protein sequence ID" value="SPE06518.1"/>
    <property type="molecule type" value="Genomic_DNA"/>
</dbReference>
<dbReference type="Pfam" id="PF02311">
    <property type="entry name" value="AraC_binding"/>
    <property type="match status" value="1"/>
</dbReference>
<proteinExistence type="predicted"/>
<evidence type="ECO:0000313" key="7">
    <source>
        <dbReference type="Proteomes" id="UP000237923"/>
    </source>
</evidence>
<dbReference type="CDD" id="cd06986">
    <property type="entry name" value="cupin_MmsR-like_N"/>
    <property type="match status" value="1"/>
</dbReference>
<dbReference type="RefSeq" id="WP_105299523.1">
    <property type="nucleotide sequence ID" value="NZ_CAURUR010000002.1"/>
</dbReference>
<dbReference type="PANTHER" id="PTHR43280:SF28">
    <property type="entry name" value="HTH-TYPE TRANSCRIPTIONAL ACTIVATOR RHAS"/>
    <property type="match status" value="1"/>
</dbReference>